<feature type="transmembrane region" description="Helical" evidence="2">
    <location>
        <begin position="50"/>
        <end position="69"/>
    </location>
</feature>
<gene>
    <name evidence="3" type="ORF">GCM10023203_46380</name>
</gene>
<dbReference type="RefSeq" id="WP_274231583.1">
    <property type="nucleotide sequence ID" value="NZ_BAABHQ010000016.1"/>
</dbReference>
<proteinExistence type="predicted"/>
<protein>
    <submittedName>
        <fullName evidence="3">Uncharacterized protein</fullName>
    </submittedName>
</protein>
<dbReference type="Proteomes" id="UP001500457">
    <property type="component" value="Unassembled WGS sequence"/>
</dbReference>
<name>A0ABP9EXF4_9PSEU</name>
<feature type="region of interest" description="Disordered" evidence="1">
    <location>
        <begin position="231"/>
        <end position="271"/>
    </location>
</feature>
<evidence type="ECO:0000256" key="2">
    <source>
        <dbReference type="SAM" id="Phobius"/>
    </source>
</evidence>
<feature type="transmembrane region" description="Helical" evidence="2">
    <location>
        <begin position="15"/>
        <end position="38"/>
    </location>
</feature>
<sequence>MGDLVHGRTDYRRRLFVGLLALFVASLVVFVVAVLLSPSKDTLAFEGAKMIPQVGLVAVAGAIISYLAFEYQQAHLRSEARLTLLRGVLSTATQAYLDVKRARRSMRATGVVIVDGSRHVDVGQYDDRMGEIIDAELKIEQLIEEVSSSGESFSDVDVCVHHLRDMERTLHAVIAEYENVRPKMGSAKTHPLEGLPSFRRLLARPRDDPGEYGTGFRPVTVAMTSLRQCVRADLRESTGRTPTGGPVRPTEPDAGGRFPRPLPSQATPGAR</sequence>
<keyword evidence="4" id="KW-1185">Reference proteome</keyword>
<keyword evidence="2" id="KW-1133">Transmembrane helix</keyword>
<evidence type="ECO:0000313" key="3">
    <source>
        <dbReference type="EMBL" id="GAA4888105.1"/>
    </source>
</evidence>
<dbReference type="EMBL" id="BAABHQ010000016">
    <property type="protein sequence ID" value="GAA4888105.1"/>
    <property type="molecule type" value="Genomic_DNA"/>
</dbReference>
<comment type="caution">
    <text evidence="3">The sequence shown here is derived from an EMBL/GenBank/DDBJ whole genome shotgun (WGS) entry which is preliminary data.</text>
</comment>
<evidence type="ECO:0000313" key="4">
    <source>
        <dbReference type="Proteomes" id="UP001500457"/>
    </source>
</evidence>
<reference evidence="4" key="1">
    <citation type="journal article" date="2019" name="Int. J. Syst. Evol. Microbiol.">
        <title>The Global Catalogue of Microorganisms (GCM) 10K type strain sequencing project: providing services to taxonomists for standard genome sequencing and annotation.</title>
        <authorList>
            <consortium name="The Broad Institute Genomics Platform"/>
            <consortium name="The Broad Institute Genome Sequencing Center for Infectious Disease"/>
            <person name="Wu L."/>
            <person name="Ma J."/>
        </authorList>
    </citation>
    <scope>NUCLEOTIDE SEQUENCE [LARGE SCALE GENOMIC DNA]</scope>
    <source>
        <strain evidence="4">JCM 17983</strain>
    </source>
</reference>
<organism evidence="3 4">
    <name type="scientific">Actinomycetospora straminea</name>
    <dbReference type="NCBI Taxonomy" id="663607"/>
    <lineage>
        <taxon>Bacteria</taxon>
        <taxon>Bacillati</taxon>
        <taxon>Actinomycetota</taxon>
        <taxon>Actinomycetes</taxon>
        <taxon>Pseudonocardiales</taxon>
        <taxon>Pseudonocardiaceae</taxon>
        <taxon>Actinomycetospora</taxon>
    </lineage>
</organism>
<keyword evidence="2" id="KW-0472">Membrane</keyword>
<evidence type="ECO:0000256" key="1">
    <source>
        <dbReference type="SAM" id="MobiDB-lite"/>
    </source>
</evidence>
<accession>A0ABP9EXF4</accession>
<keyword evidence="2" id="KW-0812">Transmembrane</keyword>